<proteinExistence type="predicted"/>
<accession>D4RZ88</accession>
<sequence length="704" mass="80624">MKLWKIGVLGIAAALFLNGCGKDCKDKIINPSMEDITAVSEVETTKNFTQNTYTGIDIRNKGEITNETGDVSRIGMNMYQSRINDKDFYFNDVAVRDGKMIVAYSLVTRVYNEGEKENNHNYGMDIYEIHIAVINIKNKEIIKDFVPGKEFLNVVFDRGGIRCLKNCYGGTEGTYYDYSLNKLFDFKCDYDNQGYFSENGCRIYYFERNKICMYNPENGSVSNVKPNNKMLITAINGVFTDMNSIDYVSVSGIGTDLKSYNGIFRTDTGEFIYLNRYTGTDVYFDTTSGNGIIWEERKDSSDIHNWKVYLPDDKICNIRYSGETQDIYFKVLDNGDIFFYGYNGEYVEMTLFDGYNYKCKGITRLDIRTMFDDAVNGYLISQVEPVYLNDNGIMIVLSDGNSGNYYFEWDITRNSEYNVNIEIYGADEDFPSVASMAELYNPELFVPGKLSDGLLPLNNRVKDIEDKYNIKISIGEECSNIIGGYAIRALTDYDYVNNALDILDEELSKYPEGFVGQIGYGNYDTIHFYIAADLIGISSETLNTAGGFQLEIGNESVIVVNFTYFTVARTTIHHELGHCIDDTLTYNGYMDENIWNSYNPLSVTGGSIYTDTYDLFGNYGDEIYAYGSNGEDCANSYFVDTYSMTYPSEDRAKIWENIMSDEKYVYWEKTPHLTAKLNYYAECIRQNFDSTGWNDVRWEKYMNK</sequence>
<comment type="caution">
    <text evidence="1">The sequence shown here is derived from an EMBL/GenBank/DDBJ whole genome shotgun (WGS) entry which is preliminary data.</text>
</comment>
<gene>
    <name evidence="1" type="ORF">BUTYVIB_01153</name>
</gene>
<evidence type="ECO:0000313" key="2">
    <source>
        <dbReference type="Proteomes" id="UP000006238"/>
    </source>
</evidence>
<dbReference type="eggNOG" id="ENOG503363I">
    <property type="taxonomic scope" value="Bacteria"/>
</dbReference>
<dbReference type="Proteomes" id="UP000006238">
    <property type="component" value="Unassembled WGS sequence"/>
</dbReference>
<dbReference type="RefSeq" id="WP_005602511.1">
    <property type="nucleotide sequence ID" value="NZ_GG663522.1"/>
</dbReference>
<dbReference type="EMBL" id="ABWN01000026">
    <property type="protein sequence ID" value="EFF68789.1"/>
    <property type="molecule type" value="Genomic_DNA"/>
</dbReference>
<dbReference type="STRING" id="45851.BHV86_03580"/>
<evidence type="ECO:0000313" key="1">
    <source>
        <dbReference type="EMBL" id="EFF68789.1"/>
    </source>
</evidence>
<dbReference type="GeneID" id="98919018"/>
<protein>
    <submittedName>
        <fullName evidence="1">Uncharacterized protein</fullName>
    </submittedName>
</protein>
<dbReference type="AlphaFoldDB" id="D4RZ88"/>
<organism evidence="1 2">
    <name type="scientific">Eshraghiella crossota DSM 2876</name>
    <dbReference type="NCBI Taxonomy" id="511680"/>
    <lineage>
        <taxon>Bacteria</taxon>
        <taxon>Bacillati</taxon>
        <taxon>Bacillota</taxon>
        <taxon>Clostridia</taxon>
        <taxon>Lachnospirales</taxon>
        <taxon>Lachnospiraceae</taxon>
        <taxon>Eshraghiella</taxon>
    </lineage>
</organism>
<keyword evidence="2" id="KW-1185">Reference proteome</keyword>
<name>D4RZ88_9FIRM</name>
<dbReference type="HOGENOM" id="CLU_391667_0_0_9"/>
<reference evidence="1 2" key="1">
    <citation type="submission" date="2010-02" db="EMBL/GenBank/DDBJ databases">
        <authorList>
            <person name="Weinstock G."/>
            <person name="Sodergren E."/>
            <person name="Clifton S."/>
            <person name="Fulton L."/>
            <person name="Fulton B."/>
            <person name="Courtney L."/>
            <person name="Fronick C."/>
            <person name="Harrison M."/>
            <person name="Strong C."/>
            <person name="Farmer C."/>
            <person name="Delahaunty K."/>
            <person name="Markovic C."/>
            <person name="Hall O."/>
            <person name="Minx P."/>
            <person name="Tomlinson C."/>
            <person name="Mitreva M."/>
            <person name="Nelson J."/>
            <person name="Hou S."/>
            <person name="Wollam A."/>
            <person name="Pepin K.H."/>
            <person name="Johnson M."/>
            <person name="Bhonagiri V."/>
            <person name="Zhang X."/>
            <person name="Suruliraj S."/>
            <person name="Warren W."/>
            <person name="Chinwalla A."/>
            <person name="Mardis E.R."/>
            <person name="Wilson R.K."/>
        </authorList>
    </citation>
    <scope>NUCLEOTIDE SEQUENCE [LARGE SCALE GENOMIC DNA]</scope>
    <source>
        <strain evidence="1 2">DSM 2876</strain>
    </source>
</reference>